<reference evidence="3 4" key="1">
    <citation type="journal article" date="2013" name="Genome Biol. Evol.">
        <title>Genomes of Stigonematalean cyanobacteria (subsection V) and the evolution of oxygenic photosynthesis from prokaryotes to plastids.</title>
        <authorList>
            <person name="Dagan T."/>
            <person name="Roettger M."/>
            <person name="Stucken K."/>
            <person name="Landan G."/>
            <person name="Koch R."/>
            <person name="Major P."/>
            <person name="Gould S.B."/>
            <person name="Goremykin V.V."/>
            <person name="Rippka R."/>
            <person name="Tandeau de Marsac N."/>
            <person name="Gugger M."/>
            <person name="Lockhart P.J."/>
            <person name="Allen J.F."/>
            <person name="Brune I."/>
            <person name="Maus I."/>
            <person name="Puhler A."/>
            <person name="Martin W.F."/>
        </authorList>
    </citation>
    <scope>NUCLEOTIDE SEQUENCE [LARGE SCALE GENOMIC DNA]</scope>
    <source>
        <strain evidence="3 4">PCC 7110</strain>
    </source>
</reference>
<feature type="domain" description="Helicase C-terminal" evidence="2">
    <location>
        <begin position="1"/>
        <end position="165"/>
    </location>
</feature>
<dbReference type="Gene3D" id="3.40.50.300">
    <property type="entry name" value="P-loop containing nucleotide triphosphate hydrolases"/>
    <property type="match status" value="1"/>
</dbReference>
<evidence type="ECO:0000256" key="1">
    <source>
        <dbReference type="ARBA" id="ARBA00022801"/>
    </source>
</evidence>
<name>A0A139X2U4_9CYAN</name>
<dbReference type="Pfam" id="PF00271">
    <property type="entry name" value="Helicase_C"/>
    <property type="match status" value="1"/>
</dbReference>
<evidence type="ECO:0000313" key="4">
    <source>
        <dbReference type="Proteomes" id="UP000076925"/>
    </source>
</evidence>
<organism evidence="3 4">
    <name type="scientific">Scytonema hofmannii PCC 7110</name>
    <dbReference type="NCBI Taxonomy" id="128403"/>
    <lineage>
        <taxon>Bacteria</taxon>
        <taxon>Bacillati</taxon>
        <taxon>Cyanobacteriota</taxon>
        <taxon>Cyanophyceae</taxon>
        <taxon>Nostocales</taxon>
        <taxon>Scytonemataceae</taxon>
        <taxon>Scytonema</taxon>
    </lineage>
</organism>
<dbReference type="Proteomes" id="UP000076925">
    <property type="component" value="Unassembled WGS sequence"/>
</dbReference>
<dbReference type="PANTHER" id="PTHR45766:SF6">
    <property type="entry name" value="SWI_SNF-RELATED MATRIX-ASSOCIATED ACTIN-DEPENDENT REGULATOR OF CHROMATIN SUBFAMILY A-LIKE PROTEIN 1"/>
    <property type="match status" value="1"/>
</dbReference>
<proteinExistence type="predicted"/>
<accession>A0A139X2U4</accession>
<dbReference type="CDD" id="cd18793">
    <property type="entry name" value="SF2_C_SNF"/>
    <property type="match status" value="1"/>
</dbReference>
<dbReference type="InterPro" id="IPR001650">
    <property type="entry name" value="Helicase_C-like"/>
</dbReference>
<comment type="caution">
    <text evidence="3">The sequence shown here is derived from an EMBL/GenBank/DDBJ whole genome shotgun (WGS) entry which is preliminary data.</text>
</comment>
<evidence type="ECO:0000313" key="3">
    <source>
        <dbReference type="EMBL" id="KYC39031.1"/>
    </source>
</evidence>
<dbReference type="InterPro" id="IPR027417">
    <property type="entry name" value="P-loop_NTPase"/>
</dbReference>
<keyword evidence="1" id="KW-0378">Hydrolase</keyword>
<dbReference type="EMBL" id="ANNX02000036">
    <property type="protein sequence ID" value="KYC39031.1"/>
    <property type="molecule type" value="Genomic_DNA"/>
</dbReference>
<sequence>MIPITREDAWQQLPETNPFLKRLFQGVSKRSLQVTPYNFLQERNHRNGLKRQQIFRLFAPSATCKTVAERPSKEEEISVLIGSETLSVGQNLQDADYLINIDLPWNPMILEQRIGRIDRPKQHKCKNIYIYYANSESQLLRQASRLNNLNKKLVGDLVGSDGEIPSISSVDTLGASIYGDTLFDDEVLPGYIDFLNSLVKARRMEQRNLQEETFQKQETNRDLYTQNEILHSEELSKLIEQLGEDYQAKPIALGRRTGEKDEPTGLVAMTVEYFGPNGEPIPQQQQTVYWNDQTFERDGYGVAIATAFKTPEAGDVFSTKYLLSELQKLYNQLVTLKQQRSTELAQPETLENINITSERITRIQRRVSMLDSFPSGLDRATVRNYFKKLNAWKETKGVQKLLREYTDGDKVKLNDATFVISLVQDTDTLNLIADEGIKPTSLKFSLAALLLRA</sequence>
<evidence type="ECO:0000259" key="2">
    <source>
        <dbReference type="PROSITE" id="PS51194"/>
    </source>
</evidence>
<dbReference type="RefSeq" id="WP_017743573.1">
    <property type="nucleotide sequence ID" value="NZ_KQ976354.1"/>
</dbReference>
<dbReference type="PROSITE" id="PS51194">
    <property type="entry name" value="HELICASE_CTER"/>
    <property type="match status" value="1"/>
</dbReference>
<dbReference type="InterPro" id="IPR049730">
    <property type="entry name" value="SNF2/RAD54-like_C"/>
</dbReference>
<gene>
    <name evidence="3" type="ORF">WA1_34140</name>
</gene>
<dbReference type="GO" id="GO:0016787">
    <property type="term" value="F:hydrolase activity"/>
    <property type="evidence" value="ECO:0007669"/>
    <property type="project" value="UniProtKB-KW"/>
</dbReference>
<dbReference type="SUPFAM" id="SSF52540">
    <property type="entry name" value="P-loop containing nucleoside triphosphate hydrolases"/>
    <property type="match status" value="1"/>
</dbReference>
<dbReference type="AlphaFoldDB" id="A0A139X2U4"/>
<keyword evidence="4" id="KW-1185">Reference proteome</keyword>
<dbReference type="STRING" id="128403.WA1_34140"/>
<dbReference type="SMART" id="SM00490">
    <property type="entry name" value="HELICc"/>
    <property type="match status" value="1"/>
</dbReference>
<dbReference type="OrthoDB" id="9814088at2"/>
<protein>
    <recommendedName>
        <fullName evidence="2">Helicase C-terminal domain-containing protein</fullName>
    </recommendedName>
</protein>
<dbReference type="PANTHER" id="PTHR45766">
    <property type="entry name" value="DNA ANNEALING HELICASE AND ENDONUCLEASE ZRANB3 FAMILY MEMBER"/>
    <property type="match status" value="1"/>
</dbReference>